<sequence length="1045" mass="115919">MLAADGPDFAADPMAAKEMLALMAAVAEPEGQARALGGEKLVTNFLDTCVALAASQAGTPEAEEMKLLVEQIRQAIADDQPEVLTLEKVYGKWSDKKAAGEELGVGENPVVVQHLQFVLDYTEEYGKEPLADVASGLGLEFSFGCKCFQLLYELEPNCAPLNERNVCQLLLTSAARQKNDFAGQCAVEAANDAVQYPENAEVWAQEAQTAVIVADVLNRGRQIRTENETREQMLATRLQLAERVAMTRTYFNNTECMNALVGLWDDYDGGKYSVDLLKQVFKTMRRIINDHWVAVLLKNNVPQRLIDVINDKQARVDLLPDVLFLLAALAVVPEIKTLVGELKGVEACLDLLVRSMKNPDHAAVSPVLTNDCLALSAITLGHGSNLQRFINTKGVELNIQAMSQTQNNGKLDFDVANAASLLMCNTCFKRDELKELYGKLKACEAVMKAINQYDGSEDVKAFRCISTMFKAIGNLALWTPNVDIFMAGKIHQTFAHLYQKSDRLPDSLVESSLRTLSNLAMENTTTNMVSFGITLPPILYMLKQEQRCSIRMFTLAFDVLGALCRHPDNSKRFLQEGGIPTCLRILNSYSDAYMYANGIHVLGIQTTNPASVPELVRNGVFNFLTSVLENQASAEEPNTDLAVSGCRCIRRLLVSKDNGNKFISAGGVVQVVALMKSMPSEHTMVHLECHRTLINMLALFPPPAPVAAPAAKNGPVDDWEDEVADEGVLPTVETIQRPGGPRSWESIEMDAESIKAAIYACARLLEREEALRQNRLLRGAVGVLAYFACEKIPGIVDCFYDGNVTASLALVFTQQDVDDDVVKSCCYIINNVAYASEPEKYLQLRKDRDMRRNLDVANQKLGSGAKPFCELTLKLLNERSADPSRFEIHQQWTYPLEITQWNKDKYPNGVQDLPNEWKEELRAGGKLKTITSGKEKEVLHWKSSMDLECLQWRIDPKEGPYKHSIAISRVCSIARGLRSTTLQHAHEIGSPTSKPREGESIVLRGLPCEDFPDGVEINILCGTKRSRDKFFELITEWREAAAFGF</sequence>
<keyword evidence="1" id="KW-0677">Repeat</keyword>
<dbReference type="RefSeq" id="XP_011134446.1">
    <property type="nucleotide sequence ID" value="XM_011136144.1"/>
</dbReference>
<dbReference type="OrthoDB" id="7537227at2759"/>
<protein>
    <submittedName>
        <fullName evidence="2">Anonymous antigen-1</fullName>
    </submittedName>
</protein>
<dbReference type="InterPro" id="IPR011989">
    <property type="entry name" value="ARM-like"/>
</dbReference>
<dbReference type="InterPro" id="IPR016024">
    <property type="entry name" value="ARM-type_fold"/>
</dbReference>
<proteinExistence type="predicted"/>
<evidence type="ECO:0000313" key="3">
    <source>
        <dbReference type="Proteomes" id="UP000019763"/>
    </source>
</evidence>
<name>A0A023B8M5_GRENI</name>
<dbReference type="PANTHER" id="PTHR22895:SF0">
    <property type="entry name" value="ARMADILLO REPEAT-CONTAINING PROTEIN 6"/>
    <property type="match status" value="1"/>
</dbReference>
<dbReference type="SUPFAM" id="SSF48371">
    <property type="entry name" value="ARM repeat"/>
    <property type="match status" value="2"/>
</dbReference>
<comment type="caution">
    <text evidence="2">The sequence shown here is derived from an EMBL/GenBank/DDBJ whole genome shotgun (WGS) entry which is preliminary data.</text>
</comment>
<accession>A0A023B8M5</accession>
<evidence type="ECO:0000256" key="1">
    <source>
        <dbReference type="ARBA" id="ARBA00022737"/>
    </source>
</evidence>
<dbReference type="AlphaFoldDB" id="A0A023B8M5"/>
<dbReference type="Proteomes" id="UP000019763">
    <property type="component" value="Unassembled WGS sequence"/>
</dbReference>
<dbReference type="EMBL" id="AFNH02000446">
    <property type="protein sequence ID" value="EZG69329.1"/>
    <property type="molecule type" value="Genomic_DNA"/>
</dbReference>
<gene>
    <name evidence="2" type="ORF">GNI_058650</name>
</gene>
<keyword evidence="3" id="KW-1185">Reference proteome</keyword>
<evidence type="ECO:0000313" key="2">
    <source>
        <dbReference type="EMBL" id="EZG69329.1"/>
    </source>
</evidence>
<organism evidence="2 3">
    <name type="scientific">Gregarina niphandrodes</name>
    <name type="common">Septate eugregarine</name>
    <dbReference type="NCBI Taxonomy" id="110365"/>
    <lineage>
        <taxon>Eukaryota</taxon>
        <taxon>Sar</taxon>
        <taxon>Alveolata</taxon>
        <taxon>Apicomplexa</taxon>
        <taxon>Conoidasida</taxon>
        <taxon>Gregarinasina</taxon>
        <taxon>Eugregarinorida</taxon>
        <taxon>Gregarinidae</taxon>
        <taxon>Gregarina</taxon>
    </lineage>
</organism>
<dbReference type="Gene3D" id="1.25.10.10">
    <property type="entry name" value="Leucine-rich Repeat Variant"/>
    <property type="match status" value="2"/>
</dbReference>
<dbReference type="eggNOG" id="ENOG502RNM3">
    <property type="taxonomic scope" value="Eukaryota"/>
</dbReference>
<dbReference type="PANTHER" id="PTHR22895">
    <property type="entry name" value="ARMADILLO REPEAT-CONTAINING PROTEIN 6"/>
    <property type="match status" value="1"/>
</dbReference>
<reference evidence="2" key="1">
    <citation type="submission" date="2013-12" db="EMBL/GenBank/DDBJ databases">
        <authorList>
            <person name="Omoto C.K."/>
            <person name="Sibley D."/>
            <person name="Venepally P."/>
            <person name="Hadjithomas M."/>
            <person name="Karamycheva S."/>
            <person name="Brunk B."/>
            <person name="Roos D."/>
            <person name="Caler E."/>
            <person name="Lorenzi H."/>
        </authorList>
    </citation>
    <scope>NUCLEOTIDE SEQUENCE</scope>
</reference>
<dbReference type="VEuPathDB" id="CryptoDB:GNI_058650"/>
<dbReference type="GeneID" id="22912147"/>